<dbReference type="AlphaFoldDB" id="A0A850EJT3"/>
<dbReference type="InterPro" id="IPR051465">
    <property type="entry name" value="Cell_Envelope_Struct_Comp"/>
</dbReference>
<dbReference type="SUPFAM" id="SSF49265">
    <property type="entry name" value="Fibronectin type III"/>
    <property type="match status" value="2"/>
</dbReference>
<dbReference type="PANTHER" id="PTHR43308">
    <property type="entry name" value="OUTER MEMBRANE PROTEIN ALPHA-RELATED"/>
    <property type="match status" value="1"/>
</dbReference>
<feature type="compositionally biased region" description="Low complexity" evidence="1">
    <location>
        <begin position="427"/>
        <end position="447"/>
    </location>
</feature>
<dbReference type="InterPro" id="IPR036116">
    <property type="entry name" value="FN3_sf"/>
</dbReference>
<dbReference type="InterPro" id="IPR003343">
    <property type="entry name" value="Big_2"/>
</dbReference>
<dbReference type="Pfam" id="PF00395">
    <property type="entry name" value="SLH"/>
    <property type="match status" value="3"/>
</dbReference>
<sequence length="864" mass="89446">MAVDNTGKVTVAANAAPGVYTITATSTADATKKASAAITVTVAPAVNSVAVSPSTASILPGNSKQLAATVDAVGGAATTVTWSSSDASNKVSVDNTGKVSVAANAAPGVYTVTATSTADATKKGTATIMVTAALSYSIDEITDQSLAALTQGYHSGTQETRPITLTNTGTGDLVNLSVTLSGKNANDFVTTHPSSNLTSGTATSFDIHAKDNLPSGTYTATVTIAADHMTPVTFTVTQSVNLSSVPANPQSLVAVDGDHEVTLNWNTVTGATYYNIYMATTSGQYTDVELTTVTSSTHIVKNLTNGTTYYFVVKAGSEGGLSAASNEVSVTPSTIPGEPTNVTVTAGDGIAIVTFTAPIENGGIPITGYEVIVSPGNVIVTGATSPITLTGLTNGTSYSFTVVAINAAGKRSTASAESNTIIPRAESSNNGNSGSSQPSSPTVPVNTNTSVDILVNGKVENAGTATTSKRNDQSVTTIIVDQKKLEDKLETEGQGAIVTIPVGSNSDVVIGELNGQMIKSMESKQALVAIKTDQATYTIPAQQIQIDAISEKLGKSIVLQDIKIQIEIAKPTADAVKVVEDAAVKGTFTLVVPPLDFTIKAVYENTSVEVSKFNAYVERTIAIPAGVDPNKITTGVVVGPDGSVRHVPTKIVQIDGKYYAQINSLTNSTYSVVWHPVEFLDVVNHWAKDAINDMGSRMVIDGTGSGLFSPDRDITRAEFAAILVRGLGLKLEDSSTVFSDVKTSDWSSSAINTAYAYQLISGFEDGTFRPNDKITREQAMTILSRAMTITGLKATLSIQAEDAALLSFGDAANVSGWAQSSVADSVQAGLISGRSATELAPKSFISRAEVATIIQRLLQKSGLI</sequence>
<evidence type="ECO:0000313" key="4">
    <source>
        <dbReference type="EMBL" id="NUU60636.1"/>
    </source>
</evidence>
<dbReference type="CDD" id="cd00063">
    <property type="entry name" value="FN3"/>
    <property type="match status" value="2"/>
</dbReference>
<feature type="domain" description="SLH" evidence="3">
    <location>
        <begin position="734"/>
        <end position="797"/>
    </location>
</feature>
<dbReference type="PROSITE" id="PS50853">
    <property type="entry name" value="FN3"/>
    <property type="match status" value="2"/>
</dbReference>
<dbReference type="Gene3D" id="2.60.40.10">
    <property type="entry name" value="Immunoglobulins"/>
    <property type="match status" value="2"/>
</dbReference>
<dbReference type="SUPFAM" id="SSF49373">
    <property type="entry name" value="Invasin/intimin cell-adhesion fragments"/>
    <property type="match status" value="1"/>
</dbReference>
<gene>
    <name evidence="4" type="ORF">HPT30_09805</name>
</gene>
<dbReference type="Pfam" id="PF02368">
    <property type="entry name" value="Big_2"/>
    <property type="match status" value="1"/>
</dbReference>
<feature type="region of interest" description="Disordered" evidence="1">
    <location>
        <begin position="414"/>
        <end position="448"/>
    </location>
</feature>
<organism evidence="4 5">
    <name type="scientific">Paenibacillus agri</name>
    <dbReference type="NCBI Taxonomy" id="2744309"/>
    <lineage>
        <taxon>Bacteria</taxon>
        <taxon>Bacillati</taxon>
        <taxon>Bacillota</taxon>
        <taxon>Bacilli</taxon>
        <taxon>Bacillales</taxon>
        <taxon>Paenibacillaceae</taxon>
        <taxon>Paenibacillus</taxon>
    </lineage>
</organism>
<accession>A0A850EJT3</accession>
<dbReference type="Proteomes" id="UP000564806">
    <property type="component" value="Unassembled WGS sequence"/>
</dbReference>
<dbReference type="InterPro" id="IPR001119">
    <property type="entry name" value="SLH_dom"/>
</dbReference>
<dbReference type="InterPro" id="IPR003961">
    <property type="entry name" value="FN3_dom"/>
</dbReference>
<reference evidence="4" key="1">
    <citation type="submission" date="2020-06" db="EMBL/GenBank/DDBJ databases">
        <title>Paenibacillus sp. nov., isolated from soil.</title>
        <authorList>
            <person name="Seo Y.L."/>
        </authorList>
    </citation>
    <scope>NUCLEOTIDE SEQUENCE [LARGE SCALE GENOMIC DNA]</scope>
    <source>
        <strain evidence="4">JW14</strain>
    </source>
</reference>
<evidence type="ECO:0000256" key="1">
    <source>
        <dbReference type="SAM" id="MobiDB-lite"/>
    </source>
</evidence>
<dbReference type="Pfam" id="PF00041">
    <property type="entry name" value="fn3"/>
    <property type="match status" value="2"/>
</dbReference>
<dbReference type="EMBL" id="JABWCS010000203">
    <property type="protein sequence ID" value="NUU60636.1"/>
    <property type="molecule type" value="Genomic_DNA"/>
</dbReference>
<evidence type="ECO:0000259" key="3">
    <source>
        <dbReference type="PROSITE" id="PS51272"/>
    </source>
</evidence>
<evidence type="ECO:0000259" key="2">
    <source>
        <dbReference type="PROSITE" id="PS50853"/>
    </source>
</evidence>
<dbReference type="InterPro" id="IPR013783">
    <property type="entry name" value="Ig-like_fold"/>
</dbReference>
<evidence type="ECO:0000313" key="5">
    <source>
        <dbReference type="Proteomes" id="UP000564806"/>
    </source>
</evidence>
<protein>
    <submittedName>
        <fullName evidence="4">S-layer homology domain-containing protein</fullName>
    </submittedName>
</protein>
<feature type="domain" description="SLH" evidence="3">
    <location>
        <begin position="674"/>
        <end position="733"/>
    </location>
</feature>
<feature type="domain" description="Fibronectin type-III" evidence="2">
    <location>
        <begin position="245"/>
        <end position="337"/>
    </location>
</feature>
<dbReference type="SMART" id="SM00060">
    <property type="entry name" value="FN3"/>
    <property type="match status" value="2"/>
</dbReference>
<dbReference type="InterPro" id="IPR008964">
    <property type="entry name" value="Invasin/intimin_cell_adhesion"/>
</dbReference>
<proteinExistence type="predicted"/>
<feature type="domain" description="Fibronectin type-III" evidence="2">
    <location>
        <begin position="338"/>
        <end position="425"/>
    </location>
</feature>
<keyword evidence="5" id="KW-1185">Reference proteome</keyword>
<comment type="caution">
    <text evidence="4">The sequence shown here is derived from an EMBL/GenBank/DDBJ whole genome shotgun (WGS) entry which is preliminary data.</text>
</comment>
<name>A0A850EJT3_9BACL</name>
<dbReference type="PROSITE" id="PS51272">
    <property type="entry name" value="SLH"/>
    <property type="match status" value="3"/>
</dbReference>
<dbReference type="Gene3D" id="2.60.40.1080">
    <property type="match status" value="1"/>
</dbReference>
<dbReference type="SMART" id="SM00635">
    <property type="entry name" value="BID_2"/>
    <property type="match status" value="1"/>
</dbReference>
<feature type="domain" description="SLH" evidence="3">
    <location>
        <begin position="805"/>
        <end position="864"/>
    </location>
</feature>